<accession>A0A256F9X8</accession>
<dbReference type="EMBL" id="NNRJ01000061">
    <property type="protein sequence ID" value="OYR11516.1"/>
    <property type="molecule type" value="Genomic_DNA"/>
</dbReference>
<keyword evidence="2" id="KW-1185">Reference proteome</keyword>
<dbReference type="AlphaFoldDB" id="A0A256F9X8"/>
<sequence length="66" mass="7410">MLQLADHRLSSSDVVPLVLQSQRAGLLTFHDNIIELSVAGRFWYANLISAFQDILQGRLMLNRNAA</sequence>
<dbReference type="Proteomes" id="UP000215590">
    <property type="component" value="Unassembled WGS sequence"/>
</dbReference>
<evidence type="ECO:0000313" key="1">
    <source>
        <dbReference type="EMBL" id="OYR11516.1"/>
    </source>
</evidence>
<organism evidence="1 2">
    <name type="scientific">Brucella thiophenivorans</name>
    <dbReference type="NCBI Taxonomy" id="571255"/>
    <lineage>
        <taxon>Bacteria</taxon>
        <taxon>Pseudomonadati</taxon>
        <taxon>Pseudomonadota</taxon>
        <taxon>Alphaproteobacteria</taxon>
        <taxon>Hyphomicrobiales</taxon>
        <taxon>Brucellaceae</taxon>
        <taxon>Brucella/Ochrobactrum group</taxon>
        <taxon>Brucella</taxon>
    </lineage>
</organism>
<comment type="caution">
    <text evidence="1">The sequence shown here is derived from an EMBL/GenBank/DDBJ whole genome shotgun (WGS) entry which is preliminary data.</text>
</comment>
<gene>
    <name evidence="1" type="ORF">CEV31_3733</name>
</gene>
<name>A0A256F9X8_9HYPH</name>
<proteinExistence type="predicted"/>
<evidence type="ECO:0000313" key="2">
    <source>
        <dbReference type="Proteomes" id="UP000215590"/>
    </source>
</evidence>
<protein>
    <submittedName>
        <fullName evidence="1">Uncharacterized protein</fullName>
    </submittedName>
</protein>
<reference evidence="1 2" key="1">
    <citation type="submission" date="2017-07" db="EMBL/GenBank/DDBJ databases">
        <title>Phylogenetic study on the rhizospheric bacterium Ochrobactrum sp. A44.</title>
        <authorList>
            <person name="Krzyzanowska D.M."/>
            <person name="Ossowicki A."/>
            <person name="Rajewska M."/>
            <person name="Maciag T."/>
            <person name="Kaczynski Z."/>
            <person name="Czerwicka M."/>
            <person name="Jafra S."/>
        </authorList>
    </citation>
    <scope>NUCLEOTIDE SEQUENCE [LARGE SCALE GENOMIC DNA]</scope>
    <source>
        <strain evidence="1 2">DSM 7216</strain>
    </source>
</reference>